<evidence type="ECO:0000313" key="2">
    <source>
        <dbReference type="Proteomes" id="UP001501612"/>
    </source>
</evidence>
<comment type="caution">
    <text evidence="1">The sequence shown here is derived from an EMBL/GenBank/DDBJ whole genome shotgun (WGS) entry which is preliminary data.</text>
</comment>
<dbReference type="Pfam" id="PF14518">
    <property type="entry name" value="Haem_oxygenas_2"/>
    <property type="match status" value="1"/>
</dbReference>
<dbReference type="Proteomes" id="UP001501612">
    <property type="component" value="Unassembled WGS sequence"/>
</dbReference>
<dbReference type="InterPro" id="IPR016084">
    <property type="entry name" value="Haem_Oase-like_multi-hlx"/>
</dbReference>
<protein>
    <submittedName>
        <fullName evidence="1">Iron-containing redox enzyme family protein</fullName>
    </submittedName>
</protein>
<dbReference type="SMART" id="SM01236">
    <property type="entry name" value="Haem_oxygenase_2"/>
    <property type="match status" value="1"/>
</dbReference>
<gene>
    <name evidence="1" type="ORF">GCM10009737_00030</name>
</gene>
<dbReference type="Gene3D" id="1.20.910.10">
    <property type="entry name" value="Heme oxygenase-like"/>
    <property type="match status" value="1"/>
</dbReference>
<dbReference type="EMBL" id="BAAAMY010000001">
    <property type="protein sequence ID" value="GAA1903428.1"/>
    <property type="molecule type" value="Genomic_DNA"/>
</dbReference>
<keyword evidence="2" id="KW-1185">Reference proteome</keyword>
<evidence type="ECO:0000313" key="1">
    <source>
        <dbReference type="EMBL" id="GAA1903428.1"/>
    </source>
</evidence>
<dbReference type="RefSeq" id="WP_344001906.1">
    <property type="nucleotide sequence ID" value="NZ_BAAAMY010000001.1"/>
</dbReference>
<organism evidence="1 2">
    <name type="scientific">Nocardioides lentus</name>
    <dbReference type="NCBI Taxonomy" id="338077"/>
    <lineage>
        <taxon>Bacteria</taxon>
        <taxon>Bacillati</taxon>
        <taxon>Actinomycetota</taxon>
        <taxon>Actinomycetes</taxon>
        <taxon>Propionibacteriales</taxon>
        <taxon>Nocardioidaceae</taxon>
        <taxon>Nocardioides</taxon>
    </lineage>
</organism>
<reference evidence="2" key="1">
    <citation type="journal article" date="2019" name="Int. J. Syst. Evol. Microbiol.">
        <title>The Global Catalogue of Microorganisms (GCM) 10K type strain sequencing project: providing services to taxonomists for standard genome sequencing and annotation.</title>
        <authorList>
            <consortium name="The Broad Institute Genomics Platform"/>
            <consortium name="The Broad Institute Genome Sequencing Center for Infectious Disease"/>
            <person name="Wu L."/>
            <person name="Ma J."/>
        </authorList>
    </citation>
    <scope>NUCLEOTIDE SEQUENCE [LARGE SCALE GENOMIC DNA]</scope>
    <source>
        <strain evidence="2">JCM 14046</strain>
    </source>
</reference>
<accession>A0ABP5A5J0</accession>
<dbReference type="SUPFAM" id="SSF48613">
    <property type="entry name" value="Heme oxygenase-like"/>
    <property type="match status" value="1"/>
</dbReference>
<name>A0ABP5A5J0_9ACTN</name>
<sequence length="328" mass="36199">MRLPTPRGPLGHALHALLARAPETDTSPTAPDTLRDALRGADEEDRALSLWVLHELHYRGFDAVDDRWEWHPALAGVRHDLERELEERVRTRFAQAWTGDLPAPADLAETLFTMAETHEGPSLARHVERRATPEQVDDLLRQRSLYHLKEADPTSWVVPRLAAAPKAALVQVQYDEYGAGRADAVHQELFRAGMSEVGLDASYGAFVDEAVLSTLEQNNVLSLFGLHRRLRGAAVGHFAAFEATSSLPSRRLAAGLRRLGYADAMAAYYDEHVEADAVHEQLAAREVCGALVAAEPDLVEDVVMGAWACLDLETRSALALLERWEVAA</sequence>
<proteinExistence type="predicted"/>